<evidence type="ECO:0000313" key="2">
    <source>
        <dbReference type="EMBL" id="MCY9531288.1"/>
    </source>
</evidence>
<evidence type="ECO:0000259" key="1">
    <source>
        <dbReference type="Pfam" id="PF01521"/>
    </source>
</evidence>
<dbReference type="EMBL" id="JAMDLY010000014">
    <property type="protein sequence ID" value="MCY9531288.1"/>
    <property type="molecule type" value="Genomic_DNA"/>
</dbReference>
<proteinExistence type="predicted"/>
<dbReference type="AlphaFoldDB" id="A0A383R8R1"/>
<dbReference type="InterPro" id="IPR000361">
    <property type="entry name" value="ATAP_core_dom"/>
</dbReference>
<evidence type="ECO:0000313" key="4">
    <source>
        <dbReference type="Proteomes" id="UP000304148"/>
    </source>
</evidence>
<keyword evidence="5" id="KW-1185">Reference proteome</keyword>
<name>A0A383R8R1_PAEAL</name>
<dbReference type="Proteomes" id="UP001527090">
    <property type="component" value="Unassembled WGS sequence"/>
</dbReference>
<feature type="domain" description="Core" evidence="1">
    <location>
        <begin position="1"/>
        <end position="89"/>
    </location>
</feature>
<dbReference type="SUPFAM" id="SSF89360">
    <property type="entry name" value="HesB-like domain"/>
    <property type="match status" value="1"/>
</dbReference>
<protein>
    <submittedName>
        <fullName evidence="2">Fe-S cluster assembly protein HesB</fullName>
    </submittedName>
</protein>
<accession>A0A383R8R1</accession>
<reference evidence="2 5" key="3">
    <citation type="submission" date="2022-05" db="EMBL/GenBank/DDBJ databases">
        <title>Genome Sequencing of Bee-Associated Microbes.</title>
        <authorList>
            <person name="Dunlap C."/>
        </authorList>
    </citation>
    <scope>NUCLEOTIDE SEQUENCE [LARGE SCALE GENOMIC DNA]</scope>
    <source>
        <strain evidence="2 5">NRRL NRS-750</strain>
    </source>
</reference>
<evidence type="ECO:0000313" key="3">
    <source>
        <dbReference type="EMBL" id="SYX82904.1"/>
    </source>
</evidence>
<evidence type="ECO:0000313" key="5">
    <source>
        <dbReference type="Proteomes" id="UP001527090"/>
    </source>
</evidence>
<sequence>MQLRVTAKAVERFLADWGFTAGDSVRIFVRYSGFSASGPYSFGIMKDSPQYPAVTEVVNGITFFMEQNDVWFLDNRELTLDEKGEDIVFLHEGMVI</sequence>
<reference evidence="4" key="2">
    <citation type="submission" date="2018-08" db="EMBL/GenBank/DDBJ databases">
        <authorList>
            <person name="Chevrot R."/>
        </authorList>
    </citation>
    <scope>NUCLEOTIDE SEQUENCE [LARGE SCALE GENOMIC DNA]</scope>
</reference>
<dbReference type="Proteomes" id="UP000304148">
    <property type="component" value="Chromosome"/>
</dbReference>
<organism evidence="3 4">
    <name type="scientific">Paenibacillus alvei</name>
    <name type="common">Bacillus alvei</name>
    <dbReference type="NCBI Taxonomy" id="44250"/>
    <lineage>
        <taxon>Bacteria</taxon>
        <taxon>Bacillati</taxon>
        <taxon>Bacillota</taxon>
        <taxon>Bacilli</taxon>
        <taxon>Bacillales</taxon>
        <taxon>Paenibacillaceae</taxon>
        <taxon>Paenibacillus</taxon>
    </lineage>
</organism>
<dbReference type="RefSeq" id="WP_021256452.1">
    <property type="nucleotide sequence ID" value="NZ_JAMDLY010000014.1"/>
</dbReference>
<reference evidence="3" key="1">
    <citation type="submission" date="2018-08" db="EMBL/GenBank/DDBJ databases">
        <authorList>
            <person name="Ferrada E.E."/>
            <person name="Latorre B.A."/>
        </authorList>
    </citation>
    <scope>NUCLEOTIDE SEQUENCE</scope>
    <source>
        <strain evidence="3">Paenibacillus B-LR1</strain>
    </source>
</reference>
<dbReference type="InterPro" id="IPR035903">
    <property type="entry name" value="HesB-like_dom_sf"/>
</dbReference>
<dbReference type="EMBL" id="LS992241">
    <property type="protein sequence ID" value="SYX82904.1"/>
    <property type="molecule type" value="Genomic_DNA"/>
</dbReference>
<gene>
    <name evidence="2" type="ORF">M5X04_18430</name>
    <name evidence="3" type="ORF">PBLR_11326</name>
</gene>
<dbReference type="Pfam" id="PF01521">
    <property type="entry name" value="Fe-S_biosyn"/>
    <property type="match status" value="1"/>
</dbReference>